<proteinExistence type="predicted"/>
<dbReference type="PANTHER" id="PTHR47074:SF49">
    <property type="entry name" value="POLYNUCLEOTIDYL TRANSFERASE, RIBONUCLEASE H-LIKE SUPERFAMILY PROTEIN"/>
    <property type="match status" value="1"/>
</dbReference>
<reference evidence="2 3" key="1">
    <citation type="submission" date="2020-09" db="EMBL/GenBank/DDBJ databases">
        <authorList>
            <person name="Ashkenazy H."/>
        </authorList>
    </citation>
    <scope>NUCLEOTIDE SEQUENCE [LARGE SCALE GENOMIC DNA]</scope>
    <source>
        <strain evidence="3">cv. Cdm-0</strain>
    </source>
</reference>
<feature type="domain" description="RNase H type-1" evidence="1">
    <location>
        <begin position="76"/>
        <end position="185"/>
    </location>
</feature>
<name>A0A7G2EMS1_ARATH</name>
<dbReference type="Gene3D" id="3.30.420.10">
    <property type="entry name" value="Ribonuclease H-like superfamily/Ribonuclease H"/>
    <property type="match status" value="1"/>
</dbReference>
<accession>A0A7G2EMS1</accession>
<protein>
    <submittedName>
        <fullName evidence="2">(thale cress) hypothetical protein</fullName>
    </submittedName>
</protein>
<dbReference type="GO" id="GO:0004523">
    <property type="term" value="F:RNA-DNA hybrid ribonuclease activity"/>
    <property type="evidence" value="ECO:0007669"/>
    <property type="project" value="InterPro"/>
</dbReference>
<dbReference type="PANTHER" id="PTHR47074">
    <property type="entry name" value="BNAC02G40300D PROTEIN"/>
    <property type="match status" value="1"/>
</dbReference>
<dbReference type="InterPro" id="IPR036397">
    <property type="entry name" value="RNaseH_sf"/>
</dbReference>
<gene>
    <name evidence="2" type="ORF">AT9943_LOCUS12493</name>
</gene>
<organism evidence="2 3">
    <name type="scientific">Arabidopsis thaliana</name>
    <name type="common">Mouse-ear cress</name>
    <dbReference type="NCBI Taxonomy" id="3702"/>
    <lineage>
        <taxon>Eukaryota</taxon>
        <taxon>Viridiplantae</taxon>
        <taxon>Streptophyta</taxon>
        <taxon>Embryophyta</taxon>
        <taxon>Tracheophyta</taxon>
        <taxon>Spermatophyta</taxon>
        <taxon>Magnoliopsida</taxon>
        <taxon>eudicotyledons</taxon>
        <taxon>Gunneridae</taxon>
        <taxon>Pentapetalae</taxon>
        <taxon>rosids</taxon>
        <taxon>malvids</taxon>
        <taxon>Brassicales</taxon>
        <taxon>Brassicaceae</taxon>
        <taxon>Camelineae</taxon>
        <taxon>Arabidopsis</taxon>
    </lineage>
</organism>
<evidence type="ECO:0000313" key="2">
    <source>
        <dbReference type="EMBL" id="CAD5324608.1"/>
    </source>
</evidence>
<dbReference type="InterPro" id="IPR012337">
    <property type="entry name" value="RNaseH-like_sf"/>
</dbReference>
<sequence>MLCISFLDVPLQSRFRKHPSVPLDFVVPVEGPQLCYFRRPDSLRKRQGAKINFRSQKVAQCKAPTNPYIANPESGGGKRGLFRGSLGGVPLFLGRSVAGDFKALVAEALALKAGISAALASGVPRLACFSHCKELVLLINSGGHANELDGILADVEELVSSFFSVSFHFVPRSENAQADSLAKAALLSCNVSSFTGV</sequence>
<dbReference type="InterPro" id="IPR044730">
    <property type="entry name" value="RNase_H-like_dom_plant"/>
</dbReference>
<dbReference type="EMBL" id="LR881468">
    <property type="protein sequence ID" value="CAD5324608.1"/>
    <property type="molecule type" value="Genomic_DNA"/>
</dbReference>
<dbReference type="SUPFAM" id="SSF53098">
    <property type="entry name" value="Ribonuclease H-like"/>
    <property type="match status" value="1"/>
</dbReference>
<dbReference type="CDD" id="cd06222">
    <property type="entry name" value="RNase_H_like"/>
    <property type="match status" value="1"/>
</dbReference>
<dbReference type="Pfam" id="PF13456">
    <property type="entry name" value="RVT_3"/>
    <property type="match status" value="1"/>
</dbReference>
<dbReference type="Proteomes" id="UP000516314">
    <property type="component" value="Chromosome 3"/>
</dbReference>
<dbReference type="InterPro" id="IPR002156">
    <property type="entry name" value="RNaseH_domain"/>
</dbReference>
<evidence type="ECO:0000313" key="3">
    <source>
        <dbReference type="Proteomes" id="UP000516314"/>
    </source>
</evidence>
<evidence type="ECO:0000259" key="1">
    <source>
        <dbReference type="Pfam" id="PF13456"/>
    </source>
</evidence>
<dbReference type="AlphaFoldDB" id="A0A7G2EMS1"/>
<dbReference type="GO" id="GO:0003676">
    <property type="term" value="F:nucleic acid binding"/>
    <property type="evidence" value="ECO:0007669"/>
    <property type="project" value="InterPro"/>
</dbReference>
<dbReference type="InterPro" id="IPR052929">
    <property type="entry name" value="RNase_H-like_EbsB-rel"/>
</dbReference>